<accession>A0A0G1UPZ4</accession>
<dbReference type="Proteomes" id="UP000034694">
    <property type="component" value="Unassembled WGS sequence"/>
</dbReference>
<organism evidence="1 2">
    <name type="scientific">Candidatus Amesbacteria bacterium GW2011_GWB1_48_13</name>
    <dbReference type="NCBI Taxonomy" id="1618362"/>
    <lineage>
        <taxon>Bacteria</taxon>
        <taxon>Candidatus Amesiibacteriota</taxon>
    </lineage>
</organism>
<protein>
    <submittedName>
        <fullName evidence="1">Uncharacterized protein</fullName>
    </submittedName>
</protein>
<dbReference type="EMBL" id="LCPK01000037">
    <property type="protein sequence ID" value="KKU96214.1"/>
    <property type="molecule type" value="Genomic_DNA"/>
</dbReference>
<comment type="caution">
    <text evidence="1">The sequence shown here is derived from an EMBL/GenBank/DDBJ whole genome shotgun (WGS) entry which is preliminary data.</text>
</comment>
<dbReference type="AlphaFoldDB" id="A0A0G1UPZ4"/>
<sequence>MTMLIKNRIQAVGKVIGGKEVEKRYTSDNEPQITMGELDRSLGNIWLALIRGGKADLTATVTVPGQGHKPGEKFLTRP</sequence>
<evidence type="ECO:0000313" key="1">
    <source>
        <dbReference type="EMBL" id="KKU96214.1"/>
    </source>
</evidence>
<gene>
    <name evidence="1" type="ORF">UY28_C0037G0009</name>
</gene>
<name>A0A0G1UPZ4_9BACT</name>
<proteinExistence type="predicted"/>
<reference evidence="1 2" key="1">
    <citation type="journal article" date="2015" name="Nature">
        <title>rRNA introns, odd ribosomes, and small enigmatic genomes across a large radiation of phyla.</title>
        <authorList>
            <person name="Brown C.T."/>
            <person name="Hug L.A."/>
            <person name="Thomas B.C."/>
            <person name="Sharon I."/>
            <person name="Castelle C.J."/>
            <person name="Singh A."/>
            <person name="Wilkins M.J."/>
            <person name="Williams K.H."/>
            <person name="Banfield J.F."/>
        </authorList>
    </citation>
    <scope>NUCLEOTIDE SEQUENCE [LARGE SCALE GENOMIC DNA]</scope>
</reference>
<evidence type="ECO:0000313" key="2">
    <source>
        <dbReference type="Proteomes" id="UP000034694"/>
    </source>
</evidence>